<keyword evidence="4" id="KW-0963">Cytoplasm</keyword>
<dbReference type="InterPro" id="IPR003959">
    <property type="entry name" value="ATPase_AAA_core"/>
</dbReference>
<dbReference type="InterPro" id="IPR041569">
    <property type="entry name" value="AAA_lid_3"/>
</dbReference>
<evidence type="ECO:0000256" key="5">
    <source>
        <dbReference type="ARBA" id="ARBA00022593"/>
    </source>
</evidence>
<evidence type="ECO:0000256" key="16">
    <source>
        <dbReference type="ARBA" id="ARBA00048778"/>
    </source>
</evidence>
<dbReference type="SUPFAM" id="SSF54585">
    <property type="entry name" value="Cdc48 domain 2-like"/>
    <property type="match status" value="1"/>
</dbReference>
<feature type="domain" description="AAA+ ATPase" evidence="19">
    <location>
        <begin position="583"/>
        <end position="736"/>
    </location>
</feature>
<keyword evidence="7" id="KW-0547">Nucleotide-binding</keyword>
<dbReference type="GO" id="GO:0016558">
    <property type="term" value="P:protein import into peroxisome matrix"/>
    <property type="evidence" value="ECO:0007669"/>
    <property type="project" value="TreeGrafter"/>
</dbReference>
<comment type="caution">
    <text evidence="20">The sequence shown here is derived from an EMBL/GenBank/DDBJ whole genome shotgun (WGS) entry which is preliminary data.</text>
</comment>
<dbReference type="PANTHER" id="PTHR23077:SF12">
    <property type="entry name" value="PEROXISOMAL ATPASE PEX1"/>
    <property type="match status" value="1"/>
</dbReference>
<dbReference type="InterPro" id="IPR009010">
    <property type="entry name" value="Asp_de-COase-like_dom_sf"/>
</dbReference>
<keyword evidence="6" id="KW-0677">Repeat</keyword>
<evidence type="ECO:0000259" key="19">
    <source>
        <dbReference type="SMART" id="SM00382"/>
    </source>
</evidence>
<evidence type="ECO:0000313" key="21">
    <source>
        <dbReference type="Proteomes" id="UP001324115"/>
    </source>
</evidence>
<evidence type="ECO:0000256" key="10">
    <source>
        <dbReference type="ARBA" id="ARBA00022927"/>
    </source>
</evidence>
<evidence type="ECO:0000256" key="4">
    <source>
        <dbReference type="ARBA" id="ARBA00022490"/>
    </source>
</evidence>
<evidence type="ECO:0000256" key="8">
    <source>
        <dbReference type="ARBA" id="ARBA00022801"/>
    </source>
</evidence>
<dbReference type="InterPro" id="IPR003593">
    <property type="entry name" value="AAA+_ATPase"/>
</dbReference>
<dbReference type="InterPro" id="IPR027417">
    <property type="entry name" value="P-loop_NTPase"/>
</dbReference>
<feature type="compositionally biased region" description="Basic and acidic residues" evidence="18">
    <location>
        <begin position="250"/>
        <end position="263"/>
    </location>
</feature>
<accession>A0AAN7E6Q9</accession>
<feature type="domain" description="AAA+ ATPase" evidence="19">
    <location>
        <begin position="871"/>
        <end position="1007"/>
    </location>
</feature>
<dbReference type="GO" id="GO:0005778">
    <property type="term" value="C:peroxisomal membrane"/>
    <property type="evidence" value="ECO:0007669"/>
    <property type="project" value="UniProtKB-SubCell"/>
</dbReference>
<sequence>MELEVRLVGGIENCFVSLPLPLVQTLDSSSAHLLTLELRSRTGHRWFVAWSGATSTSSSSAIEVSQQFAECISLPDRTAVQVRAISNVAKATLVTIEPHSEDDWEVLELNSEHAEAAILNQVRIVHEAMKFPLWLHGRTVTTVRVVSTFPKKGVVQLVAGTEVAVAPKRRKKNGNAHEGPYMQSSIKEHPFARALLRIQDPDRRFIHKSYVNGVELGVVLTSVAFIHPETAQNFSLDSLQFVVIIPRSSSEESSKNSDNDSFRKRSSSPPVNSGNLTEKKKIRQAVVHLLISESVAKGHVMFAKSLRLYLGVGLHSWVHLKGCDVNLKKDIPSLSLSPCHFKKLRKNKALEENGLEVLDSQHSREVKNMLLKTSSGNNLDHVDWSTHDEVIAALSYESSCEEDGEAACQSNGGKGLQSLLRAWFLAQVDAIASNKGSEVSSLFLGNETLLQYELKFFKQGIHGIVLASSNGSLEDGNKTADLLIDVSYLLIISDESLQGGRVNAYEIAFDQRNNSLEGALQNLNLRNPVSVYSVQERTSDKDISSDLSSLSWMGTAASDVINRMVVLLSPSSGMWFSSYGLPLPGHVLIYGPTGSGKTLLARAVAKSLEDHEDLLAHIVFVCCSRLALEKASTIRQELSSHISDALDHAPSIIIFDDLDSIISSSSNLEGSQPSTSVVALMEFLTDIMDEYGEKRKSSCGIGPIAFIASVKSLENIPQSLSSSGRFDFHVQLPAPAASERGAILKHEIQKRSLQCSDDILLDVASKCDGYDAYDLEILVDRSVHAAIGRFLPPHSAFDKDEKPRLVREDFSQAMHEFLPVAMRDITKSAPEVGRSGWDDVGGLIDIQNTIKEIIELPSKFPNTFSQAPLRLRSNVLLYGPPGCGKTHIVGAAAAACSLRFISVKGPELLNKYIGASEQAVRDIFSKANAAAPCLLFFDEFDSIAPKRGHDNTGVTDRVVNQFLTELDGIEVLTGVFVFAATSRPDLLDAALLRPGRLDRLLFCDFPSQQERLDILTVLSRKLPLENDVELDAIAHMTEGFSGADLQALLSDAQLAAVHDLLDSADTSEPNKKPVITDGLLKSTANKARPSVSETEKQRLYNIYREFLDSKRSVAAQSRDAKGKRATLA</sequence>
<comment type="subunit">
    <text evidence="17">Interacts with PEX6; forming the PEX1-PEX6 AAA ATPase complex, which is composed of a heterohexamer formed by a trimer of PEX1-PEX6 dimers.</text>
</comment>
<dbReference type="Pfam" id="PF09262">
    <property type="entry name" value="PEX-1N"/>
    <property type="match status" value="1"/>
</dbReference>
<evidence type="ECO:0000256" key="1">
    <source>
        <dbReference type="ARBA" id="ARBA00004514"/>
    </source>
</evidence>
<dbReference type="Proteomes" id="UP001324115">
    <property type="component" value="Unassembled WGS sequence"/>
</dbReference>
<evidence type="ECO:0000256" key="2">
    <source>
        <dbReference type="ARBA" id="ARBA00006914"/>
    </source>
</evidence>
<dbReference type="GO" id="GO:0005829">
    <property type="term" value="C:cytosol"/>
    <property type="evidence" value="ECO:0007669"/>
    <property type="project" value="UniProtKB-SubCell"/>
</dbReference>
<dbReference type="FunFam" id="3.40.50.300:FF:000149">
    <property type="entry name" value="Nuclear valosin-containing protein-like"/>
    <property type="match status" value="1"/>
</dbReference>
<evidence type="ECO:0000256" key="17">
    <source>
        <dbReference type="ARBA" id="ARBA00064205"/>
    </source>
</evidence>
<dbReference type="Pfam" id="PF17862">
    <property type="entry name" value="AAA_lid_3"/>
    <property type="match status" value="1"/>
</dbReference>
<keyword evidence="5" id="KW-0962">Peroxisome biogenesis</keyword>
<dbReference type="GO" id="GO:0016887">
    <property type="term" value="F:ATP hydrolysis activity"/>
    <property type="evidence" value="ECO:0007669"/>
    <property type="project" value="InterPro"/>
</dbReference>
<evidence type="ECO:0000256" key="18">
    <source>
        <dbReference type="SAM" id="MobiDB-lite"/>
    </source>
</evidence>
<proteinExistence type="inferred from homology"/>
<keyword evidence="12" id="KW-0576">Peroxisome</keyword>
<dbReference type="Pfam" id="PF00004">
    <property type="entry name" value="AAA"/>
    <property type="match status" value="2"/>
</dbReference>
<dbReference type="SMART" id="SM00382">
    <property type="entry name" value="AAA"/>
    <property type="match status" value="2"/>
</dbReference>
<dbReference type="InterPro" id="IPR029067">
    <property type="entry name" value="CDC48_domain_2-like_sf"/>
</dbReference>
<gene>
    <name evidence="20" type="ORF">RGQ29_006369</name>
</gene>
<keyword evidence="10" id="KW-0653">Protein transport</keyword>
<dbReference type="InterPro" id="IPR003960">
    <property type="entry name" value="ATPase_AAA_CS"/>
</dbReference>
<evidence type="ECO:0000256" key="9">
    <source>
        <dbReference type="ARBA" id="ARBA00022840"/>
    </source>
</evidence>
<dbReference type="InterPro" id="IPR015342">
    <property type="entry name" value="PEX1-N_C-lobe"/>
</dbReference>
<dbReference type="PROSITE" id="PS00674">
    <property type="entry name" value="AAA"/>
    <property type="match status" value="1"/>
</dbReference>
<reference evidence="20 21" key="1">
    <citation type="journal article" date="2023" name="G3 (Bethesda)">
        <title>A haplotype-resolved chromosome-scale genome for Quercus rubra L. provides insights into the genetics of adaptive traits for red oak species.</title>
        <authorList>
            <person name="Kapoor B."/>
            <person name="Jenkins J."/>
            <person name="Schmutz J."/>
            <person name="Zhebentyayeva T."/>
            <person name="Kuelheim C."/>
            <person name="Coggeshall M."/>
            <person name="Heim C."/>
            <person name="Lasky J.R."/>
            <person name="Leites L."/>
            <person name="Islam-Faridi N."/>
            <person name="Romero-Severson J."/>
            <person name="DeLeo V.L."/>
            <person name="Lucas S.M."/>
            <person name="Lazic D."/>
            <person name="Gailing O."/>
            <person name="Carlson J."/>
            <person name="Staton M."/>
        </authorList>
    </citation>
    <scope>NUCLEOTIDE SEQUENCE [LARGE SCALE GENOMIC DNA]</scope>
    <source>
        <strain evidence="20">Pseudo-F2</strain>
    </source>
</reference>
<feature type="region of interest" description="Disordered" evidence="18">
    <location>
        <begin position="250"/>
        <end position="277"/>
    </location>
</feature>
<dbReference type="InterPro" id="IPR050168">
    <property type="entry name" value="AAA_ATPase_domain"/>
</dbReference>
<dbReference type="CDD" id="cd19526">
    <property type="entry name" value="RecA-like_PEX1_r2"/>
    <property type="match status" value="1"/>
</dbReference>
<protein>
    <recommendedName>
        <fullName evidence="14">Peroxisomal ATPase PEX1</fullName>
    </recommendedName>
    <alternativeName>
        <fullName evidence="13">Peroxin-1</fullName>
    </alternativeName>
</protein>
<keyword evidence="8" id="KW-0378">Hydrolase</keyword>
<dbReference type="FunFam" id="1.10.8.60:FF:000105">
    <property type="entry name" value="PeRoXisome assembly factor"/>
    <property type="match status" value="1"/>
</dbReference>
<organism evidence="20 21">
    <name type="scientific">Quercus rubra</name>
    <name type="common">Northern red oak</name>
    <name type="synonym">Quercus borealis</name>
    <dbReference type="NCBI Taxonomy" id="3512"/>
    <lineage>
        <taxon>Eukaryota</taxon>
        <taxon>Viridiplantae</taxon>
        <taxon>Streptophyta</taxon>
        <taxon>Embryophyta</taxon>
        <taxon>Tracheophyta</taxon>
        <taxon>Spermatophyta</taxon>
        <taxon>Magnoliopsida</taxon>
        <taxon>eudicotyledons</taxon>
        <taxon>Gunneridae</taxon>
        <taxon>Pentapetalae</taxon>
        <taxon>rosids</taxon>
        <taxon>fabids</taxon>
        <taxon>Fagales</taxon>
        <taxon>Fagaceae</taxon>
        <taxon>Quercus</taxon>
    </lineage>
</organism>
<evidence type="ECO:0000256" key="6">
    <source>
        <dbReference type="ARBA" id="ARBA00022737"/>
    </source>
</evidence>
<dbReference type="Gene3D" id="1.10.8.60">
    <property type="match status" value="2"/>
</dbReference>
<keyword evidence="9" id="KW-0067">ATP-binding</keyword>
<dbReference type="Gene3D" id="2.40.40.20">
    <property type="match status" value="1"/>
</dbReference>
<evidence type="ECO:0000256" key="3">
    <source>
        <dbReference type="ARBA" id="ARBA00022448"/>
    </source>
</evidence>
<evidence type="ECO:0000313" key="20">
    <source>
        <dbReference type="EMBL" id="KAK4564265.1"/>
    </source>
</evidence>
<dbReference type="GO" id="GO:0005524">
    <property type="term" value="F:ATP binding"/>
    <property type="evidence" value="ECO:0007669"/>
    <property type="project" value="UniProtKB-KW"/>
</dbReference>
<dbReference type="FunFam" id="3.10.330.10:FF:000006">
    <property type="entry name" value="Peroxisome biogenesis factor 1"/>
    <property type="match status" value="1"/>
</dbReference>
<name>A0AAN7E6Q9_QUERU</name>
<evidence type="ECO:0000256" key="11">
    <source>
        <dbReference type="ARBA" id="ARBA00023136"/>
    </source>
</evidence>
<dbReference type="FunFam" id="3.40.50.300:FF:001620">
    <property type="entry name" value="Peroxisome biogenesis protein 1"/>
    <property type="match status" value="1"/>
</dbReference>
<evidence type="ECO:0000256" key="13">
    <source>
        <dbReference type="ARBA" id="ARBA00032509"/>
    </source>
</evidence>
<dbReference type="FunFam" id="1.10.8.60:FF:000153">
    <property type="entry name" value="Peroxisome biogenesis protein 1"/>
    <property type="match status" value="1"/>
</dbReference>
<evidence type="ECO:0000256" key="7">
    <source>
        <dbReference type="ARBA" id="ARBA00022741"/>
    </source>
</evidence>
<keyword evidence="11" id="KW-0472">Membrane</keyword>
<feature type="compositionally biased region" description="Polar residues" evidence="18">
    <location>
        <begin position="267"/>
        <end position="276"/>
    </location>
</feature>
<keyword evidence="21" id="KW-1185">Reference proteome</keyword>
<comment type="similarity">
    <text evidence="2">Belongs to the AAA ATPase family.</text>
</comment>
<evidence type="ECO:0000256" key="15">
    <source>
        <dbReference type="ARBA" id="ARBA00046271"/>
    </source>
</evidence>
<keyword evidence="3" id="KW-0813">Transport</keyword>
<dbReference type="EMBL" id="JAXUIC010000011">
    <property type="protein sequence ID" value="KAK4564265.1"/>
    <property type="molecule type" value="Genomic_DNA"/>
</dbReference>
<evidence type="ECO:0000256" key="12">
    <source>
        <dbReference type="ARBA" id="ARBA00023140"/>
    </source>
</evidence>
<dbReference type="SUPFAM" id="SSF50692">
    <property type="entry name" value="ADC-like"/>
    <property type="match status" value="1"/>
</dbReference>
<evidence type="ECO:0000256" key="14">
    <source>
        <dbReference type="ARBA" id="ARBA00034532"/>
    </source>
</evidence>
<dbReference type="Gene3D" id="3.10.330.10">
    <property type="match status" value="1"/>
</dbReference>
<dbReference type="Gene3D" id="3.40.50.300">
    <property type="entry name" value="P-loop containing nucleotide triphosphate hydrolases"/>
    <property type="match status" value="2"/>
</dbReference>
<comment type="subcellular location">
    <subcellularLocation>
        <location evidence="1">Cytoplasm</location>
        <location evidence="1">Cytosol</location>
    </subcellularLocation>
    <subcellularLocation>
        <location evidence="15">Peroxisome membrane</location>
    </subcellularLocation>
</comment>
<dbReference type="PANTHER" id="PTHR23077">
    <property type="entry name" value="AAA-FAMILY ATPASE"/>
    <property type="match status" value="1"/>
</dbReference>
<dbReference type="SUPFAM" id="SSF52540">
    <property type="entry name" value="P-loop containing nucleoside triphosphate hydrolases"/>
    <property type="match status" value="2"/>
</dbReference>
<dbReference type="AlphaFoldDB" id="A0AAN7E6Q9"/>
<comment type="catalytic activity">
    <reaction evidence="16">
        <text>ATP + H2O = ADP + phosphate + H(+)</text>
        <dbReference type="Rhea" id="RHEA:13065"/>
        <dbReference type="ChEBI" id="CHEBI:15377"/>
        <dbReference type="ChEBI" id="CHEBI:15378"/>
        <dbReference type="ChEBI" id="CHEBI:30616"/>
        <dbReference type="ChEBI" id="CHEBI:43474"/>
        <dbReference type="ChEBI" id="CHEBI:456216"/>
    </reaction>
    <physiologicalReaction direction="left-to-right" evidence="16">
        <dbReference type="Rhea" id="RHEA:13066"/>
    </physiologicalReaction>
</comment>